<dbReference type="PANTHER" id="PTHR13318">
    <property type="entry name" value="PARTNER OF PAIRED, ISOFORM B-RELATED"/>
    <property type="match status" value="1"/>
</dbReference>
<dbReference type="InterPro" id="IPR032675">
    <property type="entry name" value="LRR_dom_sf"/>
</dbReference>
<dbReference type="SUPFAM" id="SSF54236">
    <property type="entry name" value="Ubiquitin-like"/>
    <property type="match status" value="1"/>
</dbReference>
<comment type="caution">
    <text evidence="2">The sequence shown here is derived from an EMBL/GenBank/DDBJ whole genome shotgun (WGS) entry which is preliminary data.</text>
</comment>
<evidence type="ECO:0000313" key="2">
    <source>
        <dbReference type="EMBL" id="KAJ4461200.1"/>
    </source>
</evidence>
<evidence type="ECO:0000259" key="1">
    <source>
        <dbReference type="PROSITE" id="PS50053"/>
    </source>
</evidence>
<reference evidence="2" key="1">
    <citation type="journal article" date="2022" name="bioRxiv">
        <title>Genomics of Preaxostyla Flagellates Illuminates Evolutionary Transitions and the Path Towards Mitochondrial Loss.</title>
        <authorList>
            <person name="Novak L.V.F."/>
            <person name="Treitli S.C."/>
            <person name="Pyrih J."/>
            <person name="Halakuc P."/>
            <person name="Pipaliya S.V."/>
            <person name="Vacek V."/>
            <person name="Brzon O."/>
            <person name="Soukal P."/>
            <person name="Eme L."/>
            <person name="Dacks J.B."/>
            <person name="Karnkowska A."/>
            <person name="Elias M."/>
            <person name="Hampl V."/>
        </authorList>
    </citation>
    <scope>NUCLEOTIDE SEQUENCE</scope>
    <source>
        <strain evidence="2">RCP-MX</strain>
    </source>
</reference>
<dbReference type="InterPro" id="IPR000626">
    <property type="entry name" value="Ubiquitin-like_dom"/>
</dbReference>
<dbReference type="SUPFAM" id="SSF52047">
    <property type="entry name" value="RNI-like"/>
    <property type="match status" value="1"/>
</dbReference>
<dbReference type="Proteomes" id="UP001141327">
    <property type="component" value="Unassembled WGS sequence"/>
</dbReference>
<feature type="domain" description="Ubiquitin-like" evidence="1">
    <location>
        <begin position="1"/>
        <end position="63"/>
    </location>
</feature>
<dbReference type="InterPro" id="IPR029071">
    <property type="entry name" value="Ubiquitin-like_domsf"/>
</dbReference>
<dbReference type="EMBL" id="JAPMOS010000008">
    <property type="protein sequence ID" value="KAJ4461200.1"/>
    <property type="molecule type" value="Genomic_DNA"/>
</dbReference>
<sequence>MSASVKVEARFSKDVLCVELEPSKTVQNLKELLAGRFPVGTVPGDIRLLYGGKFLNNDHLLSQVFNLGEDIPRYVVMGMIRDGLRPADAAAPSVKQARVSPTEEDGPPNYFDKLPDDLVLLILRPHIETPTQMFQLMRTCRRFMKLVPGARVALNVNSVPNAEKRADGLFRAYSTIRKLTATDYVSRLVDAATAHCHDIEEVHFNKMLLKPDSLVAFLRGSCPRLHTLDFTSFDTWPFTDAAAEALIPAGPTLAVLKIHCCAPQALTDAGMARLVVHLPHLRQFELRGCPSIGDACLAALGESHPPLETIGLCPVSLGFRDQPDQPITEAGILSFARGPGHFPHLRSVTLAAPAAFTDAALAGLGAACPALEEIRLLCADQRSVAMPLGDDGMRALLTACPRIEVLEADGAPALTDGAFPLPSPPAAKLRIVSFSRCPKLGLTDAFRDWLVQRPAGLVELTLEDDPQVGDGLAVAVIARHGATLQSLDLSRKRALKRHFISNATMEAIAAHRPPLRRLGISGCADVTQKGLRAFIDARAEMGPAAPLCFVRCERVKAMTKALEKAMTRCMVTWSDPALRYSGCRE</sequence>
<evidence type="ECO:0000313" key="3">
    <source>
        <dbReference type="Proteomes" id="UP001141327"/>
    </source>
</evidence>
<proteinExistence type="predicted"/>
<organism evidence="2 3">
    <name type="scientific">Paratrimastix pyriformis</name>
    <dbReference type="NCBI Taxonomy" id="342808"/>
    <lineage>
        <taxon>Eukaryota</taxon>
        <taxon>Metamonada</taxon>
        <taxon>Preaxostyla</taxon>
        <taxon>Paratrimastigidae</taxon>
        <taxon>Paratrimastix</taxon>
    </lineage>
</organism>
<dbReference type="Gene3D" id="3.10.20.90">
    <property type="entry name" value="Phosphatidylinositol 3-kinase Catalytic Subunit, Chain A, domain 1"/>
    <property type="match status" value="1"/>
</dbReference>
<gene>
    <name evidence="2" type="ORF">PAPYR_2218</name>
</gene>
<name>A0ABQ8UPV4_9EUKA</name>
<dbReference type="PROSITE" id="PS50053">
    <property type="entry name" value="UBIQUITIN_2"/>
    <property type="match status" value="1"/>
</dbReference>
<keyword evidence="3" id="KW-1185">Reference proteome</keyword>
<dbReference type="Gene3D" id="3.80.10.10">
    <property type="entry name" value="Ribonuclease Inhibitor"/>
    <property type="match status" value="2"/>
</dbReference>
<dbReference type="CDD" id="cd17039">
    <property type="entry name" value="Ubl_ubiquitin_like"/>
    <property type="match status" value="1"/>
</dbReference>
<protein>
    <recommendedName>
        <fullName evidence="1">Ubiquitin-like domain-containing protein</fullName>
    </recommendedName>
</protein>
<dbReference type="SMART" id="SM00213">
    <property type="entry name" value="UBQ"/>
    <property type="match status" value="1"/>
</dbReference>
<dbReference type="Pfam" id="PF00240">
    <property type="entry name" value="ubiquitin"/>
    <property type="match status" value="1"/>
</dbReference>
<accession>A0ABQ8UPV4</accession>